<organism evidence="2">
    <name type="scientific">Magnetococcus massalia (strain MO-1)</name>
    <dbReference type="NCBI Taxonomy" id="451514"/>
    <lineage>
        <taxon>Bacteria</taxon>
        <taxon>Pseudomonadati</taxon>
        <taxon>Pseudomonadota</taxon>
        <taxon>Magnetococcia</taxon>
        <taxon>Magnetococcales</taxon>
        <taxon>Magnetococcaceae</taxon>
        <taxon>Magnetococcus</taxon>
    </lineage>
</organism>
<proteinExistence type="predicted"/>
<evidence type="ECO:0000313" key="2">
    <source>
        <dbReference type="EMBL" id="CRH06262.1"/>
    </source>
</evidence>
<accession>A0A1S7LH24</accession>
<protein>
    <recommendedName>
        <fullName evidence="1">DUF2249 domain-containing protein</fullName>
    </recommendedName>
</protein>
<reference evidence="2" key="1">
    <citation type="submission" date="2015-04" db="EMBL/GenBank/DDBJ databases">
        <authorList>
            <person name="Syromyatnikov M.Y."/>
            <person name="Popov V.N."/>
        </authorList>
    </citation>
    <scope>NUCLEOTIDE SEQUENCE</scope>
    <source>
        <strain evidence="2">MO-1</strain>
    </source>
</reference>
<name>A0A1S7LH24_MAGMO</name>
<dbReference type="AlphaFoldDB" id="A0A1S7LH24"/>
<dbReference type="SUPFAM" id="SSF64307">
    <property type="entry name" value="SirA-like"/>
    <property type="match status" value="1"/>
</dbReference>
<sequence>MTHPTPPPEMVCKPLEGSTDPGDLQLRWQADSTICEILDVRELPPPEPLKAILEATVRIPPQRRLKVIHNRQPALLYSRLKERNLACETEIDEAAGLVILTIYHPTSP</sequence>
<dbReference type="Pfam" id="PF10006">
    <property type="entry name" value="DUF2249"/>
    <property type="match status" value="1"/>
</dbReference>
<feature type="domain" description="DUF2249" evidence="1">
    <location>
        <begin position="38"/>
        <end position="89"/>
    </location>
</feature>
<evidence type="ECO:0000259" key="1">
    <source>
        <dbReference type="Pfam" id="PF10006"/>
    </source>
</evidence>
<dbReference type="EMBL" id="LO017727">
    <property type="protein sequence ID" value="CRH06262.1"/>
    <property type="molecule type" value="Genomic_DNA"/>
</dbReference>
<dbReference type="InterPro" id="IPR018720">
    <property type="entry name" value="DUF2249"/>
</dbReference>
<gene>
    <name evidence="2" type="ORF">MAGMO_2091</name>
</gene>
<dbReference type="InterPro" id="IPR036868">
    <property type="entry name" value="TusA-like_sf"/>
</dbReference>